<comment type="pathway">
    <text evidence="1">Porphyrin-containing compound metabolism; protoporphyrin-IX biosynthesis; protoporphyrinogen-IX from coproporphyrinogen-III (O2 route): step 1/1.</text>
</comment>
<comment type="similarity">
    <text evidence="2">Belongs to the aerobic coproporphyrinogen-III oxidase family.</text>
</comment>
<dbReference type="Pfam" id="PF01218">
    <property type="entry name" value="Coprogen_oxidas"/>
    <property type="match status" value="1"/>
</dbReference>
<keyword evidence="5" id="KW-0560">Oxidoreductase</keyword>
<evidence type="ECO:0000256" key="7">
    <source>
        <dbReference type="ARBA" id="ARBA00023244"/>
    </source>
</evidence>
<dbReference type="AlphaFoldDB" id="A0A5C1ABK6"/>
<dbReference type="KEGG" id="lrs:PX52LOC_02325"/>
<dbReference type="EMBL" id="CP042425">
    <property type="protein sequence ID" value="QEL15406.1"/>
    <property type="molecule type" value="Genomic_DNA"/>
</dbReference>
<evidence type="ECO:0000256" key="2">
    <source>
        <dbReference type="ARBA" id="ARBA00010644"/>
    </source>
</evidence>
<evidence type="ECO:0000256" key="3">
    <source>
        <dbReference type="ARBA" id="ARBA00011738"/>
    </source>
</evidence>
<sequence>MAAAVRSLGKETNNLLGELTVSTLDSLRLRVVDYFRGLQDRITAGLQAADGGAFREDAWDREGGGGGRSRVLENGGVFEKAGVNFSEVFGEMDPQFAQQLPGEGTRFIATGVSLVLHPRSPLIPTVHANFRFLHKGTAAWFGGGGDLTPYYPVREDVVHFHRTWKAVCDRHPGVADHAKMKHDCDEYFFLKHRNEPRGVGGIFFDYLGAKGGDLEAIFAFVRDAADAFLESYVPIVERRKALPWTPEQRAFQEYRRGRYVEFNLVYDRGTIFGLKTNGRIESILMSLPPVVRYVYDYHPPKGSLEAQLTDYWLKPHDWAADDAGR</sequence>
<dbReference type="GO" id="GO:0004109">
    <property type="term" value="F:coproporphyrinogen oxidase activity"/>
    <property type="evidence" value="ECO:0007669"/>
    <property type="project" value="UniProtKB-EC"/>
</dbReference>
<name>A0A5C1ABK6_9BACT</name>
<evidence type="ECO:0000256" key="5">
    <source>
        <dbReference type="ARBA" id="ARBA00023002"/>
    </source>
</evidence>
<dbReference type="InterPro" id="IPR036406">
    <property type="entry name" value="Coprogen_oxidase_aer_sf"/>
</dbReference>
<accession>A0A5C1ABK6</accession>
<dbReference type="PRINTS" id="PR00073">
    <property type="entry name" value="COPRGNOXDASE"/>
</dbReference>
<organism evidence="8 9">
    <name type="scientific">Limnoglobus roseus</name>
    <dbReference type="NCBI Taxonomy" id="2598579"/>
    <lineage>
        <taxon>Bacteria</taxon>
        <taxon>Pseudomonadati</taxon>
        <taxon>Planctomycetota</taxon>
        <taxon>Planctomycetia</taxon>
        <taxon>Gemmatales</taxon>
        <taxon>Gemmataceae</taxon>
        <taxon>Limnoglobus</taxon>
    </lineage>
</organism>
<dbReference type="Proteomes" id="UP000324974">
    <property type="component" value="Chromosome"/>
</dbReference>
<dbReference type="GO" id="GO:0006782">
    <property type="term" value="P:protoporphyrinogen IX biosynthetic process"/>
    <property type="evidence" value="ECO:0007669"/>
    <property type="project" value="TreeGrafter"/>
</dbReference>
<dbReference type="SUPFAM" id="SSF102886">
    <property type="entry name" value="Coproporphyrinogen III oxidase"/>
    <property type="match status" value="1"/>
</dbReference>
<evidence type="ECO:0000313" key="8">
    <source>
        <dbReference type="EMBL" id="QEL15406.1"/>
    </source>
</evidence>
<dbReference type="GO" id="GO:0005737">
    <property type="term" value="C:cytoplasm"/>
    <property type="evidence" value="ECO:0007669"/>
    <property type="project" value="TreeGrafter"/>
</dbReference>
<protein>
    <recommendedName>
        <fullName evidence="4">coproporphyrinogen oxidase</fullName>
        <ecNumber evidence="4">1.3.3.3</ecNumber>
    </recommendedName>
</protein>
<reference evidence="9" key="1">
    <citation type="submission" date="2019-08" db="EMBL/GenBank/DDBJ databases">
        <title>Limnoglobus roseus gen. nov., sp. nov., a novel freshwater planctomycete with a giant genome from the family Gemmataceae.</title>
        <authorList>
            <person name="Kulichevskaya I.S."/>
            <person name="Naumoff D.G."/>
            <person name="Miroshnikov K."/>
            <person name="Ivanova A."/>
            <person name="Philippov D.A."/>
            <person name="Hakobyan A."/>
            <person name="Rijpstra I.C."/>
            <person name="Sinninghe Damste J.S."/>
            <person name="Liesack W."/>
            <person name="Dedysh S.N."/>
        </authorList>
    </citation>
    <scope>NUCLEOTIDE SEQUENCE [LARGE SCALE GENOMIC DNA]</scope>
    <source>
        <strain evidence="9">PX52</strain>
    </source>
</reference>
<gene>
    <name evidence="8" type="ORF">PX52LOC_02325</name>
</gene>
<evidence type="ECO:0000313" key="9">
    <source>
        <dbReference type="Proteomes" id="UP000324974"/>
    </source>
</evidence>
<evidence type="ECO:0000256" key="4">
    <source>
        <dbReference type="ARBA" id="ARBA00012869"/>
    </source>
</evidence>
<dbReference type="InterPro" id="IPR001260">
    <property type="entry name" value="Coprogen_oxidase_aer"/>
</dbReference>
<evidence type="ECO:0000256" key="6">
    <source>
        <dbReference type="ARBA" id="ARBA00023133"/>
    </source>
</evidence>
<evidence type="ECO:0000256" key="1">
    <source>
        <dbReference type="ARBA" id="ARBA00005168"/>
    </source>
</evidence>
<proteinExistence type="inferred from homology"/>
<dbReference type="NCBIfam" id="NF003727">
    <property type="entry name" value="PRK05330.1"/>
    <property type="match status" value="1"/>
</dbReference>
<dbReference type="PANTHER" id="PTHR10755">
    <property type="entry name" value="COPROPORPHYRINOGEN III OXIDASE, MITOCHONDRIAL"/>
    <property type="match status" value="1"/>
</dbReference>
<comment type="subunit">
    <text evidence="3">Homodimer.</text>
</comment>
<dbReference type="EC" id="1.3.3.3" evidence="4"/>
<dbReference type="PIRSF" id="PIRSF000166">
    <property type="entry name" value="Coproporphyri_ox"/>
    <property type="match status" value="1"/>
</dbReference>
<keyword evidence="6" id="KW-0350">Heme biosynthesis</keyword>
<keyword evidence="7" id="KW-0627">Porphyrin biosynthesis</keyword>
<dbReference type="Gene3D" id="3.40.1500.10">
    <property type="entry name" value="Coproporphyrinogen III oxidase, aerobic"/>
    <property type="match status" value="1"/>
</dbReference>
<dbReference type="OrthoDB" id="9777553at2"/>
<keyword evidence="9" id="KW-1185">Reference proteome</keyword>
<dbReference type="PANTHER" id="PTHR10755:SF0">
    <property type="entry name" value="OXYGEN-DEPENDENT COPROPORPHYRINOGEN-III OXIDASE, MITOCHONDRIAL"/>
    <property type="match status" value="1"/>
</dbReference>